<dbReference type="InterPro" id="IPR050134">
    <property type="entry name" value="NAD-dep_sirtuin_deacylases"/>
</dbReference>
<reference evidence="6 7" key="2">
    <citation type="journal article" date="2016" name="Int. J. Syst. Evol. Microbiol.">
        <title>Bacillus gobiensis sp. nov., isolated from a soil sample.</title>
        <authorList>
            <person name="Liu B."/>
            <person name="Liu G.H."/>
            <person name="Cetin S."/>
            <person name="Schumann P."/>
            <person name="Pan Z.Z."/>
            <person name="Chen Q.Q."/>
        </authorList>
    </citation>
    <scope>NUCLEOTIDE SEQUENCE [LARGE SCALE GENOMIC DNA]</scope>
    <source>
        <strain evidence="6 7">FJAT-4402</strain>
    </source>
</reference>
<accession>A0A0M4FHL6</accession>
<keyword evidence="2" id="KW-0808">Transferase</keyword>
<evidence type="ECO:0000313" key="6">
    <source>
        <dbReference type="EMBL" id="ALC80579.1"/>
    </source>
</evidence>
<keyword evidence="7" id="KW-1185">Reference proteome</keyword>
<name>A0A0M4FHL6_9BACI</name>
<dbReference type="PROSITE" id="PS50305">
    <property type="entry name" value="SIRTUIN"/>
    <property type="match status" value="1"/>
</dbReference>
<dbReference type="Gene3D" id="3.40.50.1220">
    <property type="entry name" value="TPP-binding domain"/>
    <property type="match status" value="1"/>
</dbReference>
<evidence type="ECO:0000313" key="7">
    <source>
        <dbReference type="Proteomes" id="UP000067625"/>
    </source>
</evidence>
<dbReference type="STRING" id="1441095.AM592_02520"/>
<evidence type="ECO:0000256" key="2">
    <source>
        <dbReference type="ARBA" id="ARBA00022679"/>
    </source>
</evidence>
<keyword evidence="4" id="KW-0479">Metal-binding</keyword>
<dbReference type="EMBL" id="CP012600">
    <property type="protein sequence ID" value="ALC80579.1"/>
    <property type="molecule type" value="Genomic_DNA"/>
</dbReference>
<dbReference type="PANTHER" id="PTHR11085:SF4">
    <property type="entry name" value="NAD-DEPENDENT PROTEIN DEACYLASE"/>
    <property type="match status" value="1"/>
</dbReference>
<evidence type="ECO:0000256" key="4">
    <source>
        <dbReference type="PROSITE-ProRule" id="PRU00236"/>
    </source>
</evidence>
<dbReference type="PANTHER" id="PTHR11085">
    <property type="entry name" value="NAD-DEPENDENT PROTEIN DEACYLASE SIRTUIN-5, MITOCHONDRIAL-RELATED"/>
    <property type="match status" value="1"/>
</dbReference>
<gene>
    <name evidence="6" type="ORF">AM592_02520</name>
</gene>
<feature type="domain" description="Deacetylase sirtuin-type" evidence="5">
    <location>
        <begin position="1"/>
        <end position="253"/>
    </location>
</feature>
<feature type="binding site" evidence="4">
    <location>
        <position position="150"/>
    </location>
    <ligand>
        <name>Zn(2+)</name>
        <dbReference type="ChEBI" id="CHEBI:29105"/>
    </ligand>
</feature>
<dbReference type="GO" id="GO:0046872">
    <property type="term" value="F:metal ion binding"/>
    <property type="evidence" value="ECO:0007669"/>
    <property type="project" value="UniProtKB-KW"/>
</dbReference>
<reference evidence="7" key="1">
    <citation type="submission" date="2015-08" db="EMBL/GenBank/DDBJ databases">
        <title>Genome sequencing project for genomic taxonomy and phylogenomics of Bacillus-like bacteria.</title>
        <authorList>
            <person name="Liu B."/>
            <person name="Wang J."/>
            <person name="Zhu Y."/>
            <person name="Liu G."/>
            <person name="Chen Q."/>
            <person name="Chen Z."/>
            <person name="Lan J."/>
            <person name="Che J."/>
            <person name="Ge C."/>
            <person name="Shi H."/>
            <person name="Pan Z."/>
            <person name="Liu X."/>
        </authorList>
    </citation>
    <scope>NUCLEOTIDE SEQUENCE [LARGE SCALE GENOMIC DNA]</scope>
    <source>
        <strain evidence="7">FJAT-4402</strain>
    </source>
</reference>
<feature type="binding site" evidence="4">
    <location>
        <position position="130"/>
    </location>
    <ligand>
        <name>Zn(2+)</name>
        <dbReference type="ChEBI" id="CHEBI:29105"/>
    </ligand>
</feature>
<keyword evidence="4" id="KW-0862">Zinc</keyword>
<dbReference type="EC" id="2.3.1.286" evidence="1"/>
<evidence type="ECO:0000259" key="5">
    <source>
        <dbReference type="PROSITE" id="PS50305"/>
    </source>
</evidence>
<dbReference type="RefSeq" id="WP_053602318.1">
    <property type="nucleotide sequence ID" value="NZ_CP012600.1"/>
</dbReference>
<dbReference type="PATRIC" id="fig|1441095.3.peg.545"/>
<dbReference type="OrthoDB" id="9800582at2"/>
<proteinExistence type="predicted"/>
<organism evidence="6 7">
    <name type="scientific">Bacillus gobiensis</name>
    <dbReference type="NCBI Taxonomy" id="1441095"/>
    <lineage>
        <taxon>Bacteria</taxon>
        <taxon>Bacillati</taxon>
        <taxon>Bacillota</taxon>
        <taxon>Bacilli</taxon>
        <taxon>Bacillales</taxon>
        <taxon>Bacillaceae</taxon>
        <taxon>Bacillus</taxon>
    </lineage>
</organism>
<protein>
    <recommendedName>
        <fullName evidence="1">protein acetyllysine N-acetyltransferase</fullName>
        <ecNumber evidence="1">2.3.1.286</ecNumber>
    </recommendedName>
</protein>
<dbReference type="InterPro" id="IPR026591">
    <property type="entry name" value="Sirtuin_cat_small_dom_sf"/>
</dbReference>
<dbReference type="InterPro" id="IPR026590">
    <property type="entry name" value="Ssirtuin_cat_dom"/>
</dbReference>
<dbReference type="Gene3D" id="3.30.1600.10">
    <property type="entry name" value="SIR2/SIRT2 'Small Domain"/>
    <property type="match status" value="1"/>
</dbReference>
<evidence type="ECO:0000256" key="1">
    <source>
        <dbReference type="ARBA" id="ARBA00012928"/>
    </source>
</evidence>
<dbReference type="NCBIfam" id="NF001754">
    <property type="entry name" value="PRK00481.1-4"/>
    <property type="match status" value="1"/>
</dbReference>
<feature type="binding site" evidence="4">
    <location>
        <position position="133"/>
    </location>
    <ligand>
        <name>Zn(2+)</name>
        <dbReference type="ChEBI" id="CHEBI:29105"/>
    </ligand>
</feature>
<keyword evidence="3" id="KW-0520">NAD</keyword>
<dbReference type="SUPFAM" id="SSF52467">
    <property type="entry name" value="DHS-like NAD/FAD-binding domain"/>
    <property type="match status" value="1"/>
</dbReference>
<sequence>MKDLRSVFQSFVHQADHITVLTGAGMSTESGIPDFRSAGGIWAEDMSRMEAMSRSYFEQYPKRFWPKFKGLFQMKASGNHEPNKGHLYLAELEKQGKSIEIFTQNIDGLHKKAGSRYVYELHGSIQTGTCPKCQTKYDLSHLLKEDVPRCTRINEKGTECGFIVKTDVVLFGDMVHHLDTLFQTIEKTDLLLVIGTSLEVAPVNLVPQEAHYIQGLNKALVNLEPTAYDDLFDLVIHEKIGELVSDMKRKEGT</sequence>
<dbReference type="InterPro" id="IPR003000">
    <property type="entry name" value="Sirtuin"/>
</dbReference>
<dbReference type="Pfam" id="PF02146">
    <property type="entry name" value="SIR2"/>
    <property type="match status" value="1"/>
</dbReference>
<dbReference type="AlphaFoldDB" id="A0A0M4FHL6"/>
<dbReference type="InterPro" id="IPR029035">
    <property type="entry name" value="DHS-like_NAD/FAD-binding_dom"/>
</dbReference>
<feature type="active site" description="Proton acceptor" evidence="4">
    <location>
        <position position="122"/>
    </location>
</feature>
<feature type="binding site" evidence="4">
    <location>
        <position position="160"/>
    </location>
    <ligand>
        <name>Zn(2+)</name>
        <dbReference type="ChEBI" id="CHEBI:29105"/>
    </ligand>
</feature>
<dbReference type="Proteomes" id="UP000067625">
    <property type="component" value="Chromosome"/>
</dbReference>
<dbReference type="GO" id="GO:0070403">
    <property type="term" value="F:NAD+ binding"/>
    <property type="evidence" value="ECO:0007669"/>
    <property type="project" value="InterPro"/>
</dbReference>
<evidence type="ECO:0000256" key="3">
    <source>
        <dbReference type="ARBA" id="ARBA00023027"/>
    </source>
</evidence>
<dbReference type="GO" id="GO:0017136">
    <property type="term" value="F:histone deacetylase activity, NAD-dependent"/>
    <property type="evidence" value="ECO:0007669"/>
    <property type="project" value="TreeGrafter"/>
</dbReference>